<reference evidence="8 9" key="1">
    <citation type="submission" date="2025-04" db="UniProtKB">
        <authorList>
            <consortium name="RefSeq"/>
        </authorList>
    </citation>
    <scope>IDENTIFICATION</scope>
    <source>
        <tissue evidence="8 9">Whole organism</tissue>
    </source>
</reference>
<sequence length="208" mass="24234">MASGSSFSGGDFRRKWDRDQYEELARKRLRVEQCEALGYEARGAPVKRETLKQRDYNIDLNSRLCKSQFITRATPTSQSAGYYCNVCDCVVKESINFLDHINGIKHQRKLGMSMEVERSSLDQVKKRFEMNKRKMEEKEQQYDVEQRLKELDQEDERMRAYRREKKKDKKRKAAPVEESEVDPEMANLMGFGAFGSSKKSGLCSIICT</sequence>
<keyword evidence="4" id="KW-0539">Nucleus</keyword>
<dbReference type="PANTHER" id="PTHR45986:SF1">
    <property type="entry name" value="ZINC FINGER MATRIN-TYPE PROTEIN 2"/>
    <property type="match status" value="1"/>
</dbReference>
<gene>
    <name evidence="8 9" type="primary">LOC108673191</name>
</gene>
<dbReference type="InterPro" id="IPR036236">
    <property type="entry name" value="Znf_C2H2_sf"/>
</dbReference>
<dbReference type="InterPro" id="IPR040107">
    <property type="entry name" value="Snu23"/>
</dbReference>
<feature type="region of interest" description="Disordered" evidence="5">
    <location>
        <begin position="154"/>
        <end position="181"/>
    </location>
</feature>
<dbReference type="GeneID" id="108673191"/>
<evidence type="ECO:0000256" key="1">
    <source>
        <dbReference type="ARBA" id="ARBA00022723"/>
    </source>
</evidence>
<evidence type="ECO:0000256" key="3">
    <source>
        <dbReference type="ARBA" id="ARBA00022833"/>
    </source>
</evidence>
<dbReference type="Gene3D" id="3.30.160.60">
    <property type="entry name" value="Classic Zinc Finger"/>
    <property type="match status" value="1"/>
</dbReference>
<evidence type="ECO:0000256" key="4">
    <source>
        <dbReference type="ARBA" id="ARBA00023242"/>
    </source>
</evidence>
<evidence type="ECO:0000259" key="6">
    <source>
        <dbReference type="SMART" id="SM00451"/>
    </source>
</evidence>
<evidence type="ECO:0000256" key="2">
    <source>
        <dbReference type="ARBA" id="ARBA00022771"/>
    </source>
</evidence>
<dbReference type="PANTHER" id="PTHR45986">
    <property type="entry name" value="ZINC FINGER MATRIN-TYPE PROTEIN 2"/>
    <property type="match status" value="1"/>
</dbReference>
<keyword evidence="2" id="KW-0863">Zinc-finger</keyword>
<feature type="domain" description="U1-type" evidence="6">
    <location>
        <begin position="79"/>
        <end position="113"/>
    </location>
</feature>
<dbReference type="SUPFAM" id="SSF57667">
    <property type="entry name" value="beta-beta-alpha zinc fingers"/>
    <property type="match status" value="1"/>
</dbReference>
<dbReference type="RefSeq" id="XP_047736712.1">
    <property type="nucleotide sequence ID" value="XM_047880756.1"/>
</dbReference>
<dbReference type="AlphaFoldDB" id="A0A8B7NRU7"/>
<dbReference type="GO" id="GO:0000398">
    <property type="term" value="P:mRNA splicing, via spliceosome"/>
    <property type="evidence" value="ECO:0007669"/>
    <property type="project" value="InterPro"/>
</dbReference>
<dbReference type="FunFam" id="3.30.160.60:FF:000491">
    <property type="entry name" value="zinc finger matrin-type protein 2-like"/>
    <property type="match status" value="1"/>
</dbReference>
<evidence type="ECO:0000256" key="5">
    <source>
        <dbReference type="SAM" id="MobiDB-lite"/>
    </source>
</evidence>
<dbReference type="KEGG" id="hazt:108673191"/>
<dbReference type="GO" id="GO:0003676">
    <property type="term" value="F:nucleic acid binding"/>
    <property type="evidence" value="ECO:0007669"/>
    <property type="project" value="InterPro"/>
</dbReference>
<evidence type="ECO:0000313" key="7">
    <source>
        <dbReference type="Proteomes" id="UP000694843"/>
    </source>
</evidence>
<dbReference type="Proteomes" id="UP000694843">
    <property type="component" value="Unplaced"/>
</dbReference>
<evidence type="ECO:0000313" key="8">
    <source>
        <dbReference type="RefSeq" id="XP_018016469.1"/>
    </source>
</evidence>
<proteinExistence type="predicted"/>
<keyword evidence="3" id="KW-0862">Zinc</keyword>
<dbReference type="OMA" id="AGWYCEA"/>
<dbReference type="GO" id="GO:0005681">
    <property type="term" value="C:spliceosomal complex"/>
    <property type="evidence" value="ECO:0007669"/>
    <property type="project" value="InterPro"/>
</dbReference>
<dbReference type="InterPro" id="IPR003604">
    <property type="entry name" value="Matrin/U1-like-C_Znf_C2H2"/>
</dbReference>
<keyword evidence="7" id="KW-1185">Reference proteome</keyword>
<keyword evidence="1" id="KW-0479">Metal-binding</keyword>
<name>A0A8B7NRU7_HYAAZ</name>
<feature type="compositionally biased region" description="Basic residues" evidence="5">
    <location>
        <begin position="162"/>
        <end position="173"/>
    </location>
</feature>
<protein>
    <submittedName>
        <fullName evidence="8 9">Zinc finger matrin-type protein 2</fullName>
    </submittedName>
</protein>
<dbReference type="GO" id="GO:0008270">
    <property type="term" value="F:zinc ion binding"/>
    <property type="evidence" value="ECO:0007669"/>
    <property type="project" value="UniProtKB-KW"/>
</dbReference>
<dbReference type="OrthoDB" id="30343at2759"/>
<dbReference type="GO" id="GO:0046540">
    <property type="term" value="C:U4/U6 x U5 tri-snRNP complex"/>
    <property type="evidence" value="ECO:0007669"/>
    <property type="project" value="TreeGrafter"/>
</dbReference>
<dbReference type="RefSeq" id="XP_018016469.1">
    <property type="nucleotide sequence ID" value="XM_018160980.2"/>
</dbReference>
<dbReference type="SMART" id="SM00451">
    <property type="entry name" value="ZnF_U1"/>
    <property type="match status" value="1"/>
</dbReference>
<organism evidence="7 8">
    <name type="scientific">Hyalella azteca</name>
    <name type="common">Amphipod</name>
    <dbReference type="NCBI Taxonomy" id="294128"/>
    <lineage>
        <taxon>Eukaryota</taxon>
        <taxon>Metazoa</taxon>
        <taxon>Ecdysozoa</taxon>
        <taxon>Arthropoda</taxon>
        <taxon>Crustacea</taxon>
        <taxon>Multicrustacea</taxon>
        <taxon>Malacostraca</taxon>
        <taxon>Eumalacostraca</taxon>
        <taxon>Peracarida</taxon>
        <taxon>Amphipoda</taxon>
        <taxon>Senticaudata</taxon>
        <taxon>Talitrida</taxon>
        <taxon>Talitroidea</taxon>
        <taxon>Hyalellidae</taxon>
        <taxon>Hyalella</taxon>
    </lineage>
</organism>
<accession>A0A8B7NRU7</accession>
<evidence type="ECO:0000313" key="9">
    <source>
        <dbReference type="RefSeq" id="XP_047736712.1"/>
    </source>
</evidence>